<dbReference type="Pfam" id="PF11799">
    <property type="entry name" value="IMS_C"/>
    <property type="match status" value="1"/>
</dbReference>
<evidence type="ECO:0000256" key="5">
    <source>
        <dbReference type="ARBA" id="ARBA00023236"/>
    </source>
</evidence>
<dbReference type="InterPro" id="IPR043502">
    <property type="entry name" value="DNA/RNA_pol_sf"/>
</dbReference>
<keyword evidence="3" id="KW-0741">SOS mutagenesis</keyword>
<dbReference type="Gene3D" id="3.30.1490.100">
    <property type="entry name" value="DNA polymerase, Y-family, little finger domain"/>
    <property type="match status" value="1"/>
</dbReference>
<dbReference type="InterPro" id="IPR017961">
    <property type="entry name" value="DNA_pol_Y-fam_little_finger"/>
</dbReference>
<dbReference type="EMBL" id="FSRA01000002">
    <property type="protein sequence ID" value="SIO42124.1"/>
    <property type="molecule type" value="Genomic_DNA"/>
</dbReference>
<dbReference type="Gene3D" id="1.10.150.20">
    <property type="entry name" value="5' to 3' exonuclease, C-terminal subdomain"/>
    <property type="match status" value="1"/>
</dbReference>
<dbReference type="Pfam" id="PF00817">
    <property type="entry name" value="IMS"/>
    <property type="match status" value="1"/>
</dbReference>
<dbReference type="InterPro" id="IPR036775">
    <property type="entry name" value="DNA_pol_Y-fam_lit_finger_sf"/>
</dbReference>
<dbReference type="AlphaFoldDB" id="A0A1N6JCM9"/>
<name>A0A1N6JCM9_9BACT</name>
<evidence type="ECO:0000313" key="8">
    <source>
        <dbReference type="Proteomes" id="UP000185003"/>
    </source>
</evidence>
<evidence type="ECO:0000313" key="7">
    <source>
        <dbReference type="EMBL" id="SIO42124.1"/>
    </source>
</evidence>
<protein>
    <submittedName>
        <fullName evidence="7">DNA polymerase V</fullName>
    </submittedName>
</protein>
<dbReference type="GO" id="GO:0042276">
    <property type="term" value="P:error-prone translesion synthesis"/>
    <property type="evidence" value="ECO:0007669"/>
    <property type="project" value="TreeGrafter"/>
</dbReference>
<dbReference type="Pfam" id="PF13438">
    <property type="entry name" value="DUF4113"/>
    <property type="match status" value="1"/>
</dbReference>
<dbReference type="GO" id="GO:0003887">
    <property type="term" value="F:DNA-directed DNA polymerase activity"/>
    <property type="evidence" value="ECO:0007669"/>
    <property type="project" value="TreeGrafter"/>
</dbReference>
<accession>A0A1N6JCM9</accession>
<keyword evidence="2" id="KW-0227">DNA damage</keyword>
<dbReference type="InterPro" id="IPR025188">
    <property type="entry name" value="DUF4113"/>
</dbReference>
<dbReference type="RefSeq" id="WP_074241114.1">
    <property type="nucleotide sequence ID" value="NZ_FSRA01000002.1"/>
</dbReference>
<dbReference type="InterPro" id="IPR043128">
    <property type="entry name" value="Rev_trsase/Diguanyl_cyclase"/>
</dbReference>
<sequence length="422" mass="47391">MIAIVDCNNFYASCERLFNPRIKTRPVVVLSNNDGCVVARSEEAKALGIKMGEAAFAIEDMLEKNNVAVYSSNYTLYGSVSNRVMSTLSRYSPNMEIYSIDEAFLDFSGMKDLFGLAADIKRTIEQEVGIPVSVGVAPSKTLAKLANRFTKKHFRDIGVHVLDSPEKTIAALAATPVEDIWGVGAQYAALLHKHNMHTALDFSRASDDWVRKEMSVVGLRMLHELRGIPSIELQEEPPPKKGMGVSRSFGKLLTDKNDIREALASYMAICGERLRRQKSCAKLITIFLHTNNFRTQDKQYYRSINVQLPTATNSTKELIHYAMLGLDRIFKPGFNFKKVGVLAQDLVPEDQVQQNLFSEADLERDARLMKALDNINQHFSNKQLVRFAIQGNGTKWKLRQEKLSACFTTRVPEILKAKVGHV</sequence>
<dbReference type="SUPFAM" id="SSF100879">
    <property type="entry name" value="Lesion bypass DNA polymerase (Y-family), little finger domain"/>
    <property type="match status" value="1"/>
</dbReference>
<dbReference type="OrthoDB" id="9808813at2"/>
<gene>
    <name evidence="7" type="ORF">SAMN04488055_3873</name>
</gene>
<evidence type="ECO:0000256" key="1">
    <source>
        <dbReference type="ARBA" id="ARBA00010945"/>
    </source>
</evidence>
<organism evidence="7 8">
    <name type="scientific">Chitinophaga niabensis</name>
    <dbReference type="NCBI Taxonomy" id="536979"/>
    <lineage>
        <taxon>Bacteria</taxon>
        <taxon>Pseudomonadati</taxon>
        <taxon>Bacteroidota</taxon>
        <taxon>Chitinophagia</taxon>
        <taxon>Chitinophagales</taxon>
        <taxon>Chitinophagaceae</taxon>
        <taxon>Chitinophaga</taxon>
    </lineage>
</organism>
<dbReference type="InterPro" id="IPR001126">
    <property type="entry name" value="UmuC"/>
</dbReference>
<keyword evidence="5" id="KW-0742">SOS response</keyword>
<keyword evidence="4" id="KW-0234">DNA repair</keyword>
<comment type="similarity">
    <text evidence="1">Belongs to the DNA polymerase type-Y family.</text>
</comment>
<dbReference type="GO" id="GO:0005829">
    <property type="term" value="C:cytosol"/>
    <property type="evidence" value="ECO:0007669"/>
    <property type="project" value="TreeGrafter"/>
</dbReference>
<dbReference type="PANTHER" id="PTHR11076:SF34">
    <property type="entry name" value="PROTEIN UMUC"/>
    <property type="match status" value="1"/>
</dbReference>
<dbReference type="GO" id="GO:0003684">
    <property type="term" value="F:damaged DNA binding"/>
    <property type="evidence" value="ECO:0007669"/>
    <property type="project" value="InterPro"/>
</dbReference>
<evidence type="ECO:0000256" key="2">
    <source>
        <dbReference type="ARBA" id="ARBA00022763"/>
    </source>
</evidence>
<dbReference type="SUPFAM" id="SSF56672">
    <property type="entry name" value="DNA/RNA polymerases"/>
    <property type="match status" value="1"/>
</dbReference>
<keyword evidence="8" id="KW-1185">Reference proteome</keyword>
<dbReference type="GO" id="GO:0009432">
    <property type="term" value="P:SOS response"/>
    <property type="evidence" value="ECO:0007669"/>
    <property type="project" value="UniProtKB-KW"/>
</dbReference>
<dbReference type="InterPro" id="IPR050116">
    <property type="entry name" value="DNA_polymerase-Y"/>
</dbReference>
<dbReference type="Proteomes" id="UP000185003">
    <property type="component" value="Unassembled WGS sequence"/>
</dbReference>
<proteinExistence type="inferred from homology"/>
<evidence type="ECO:0000256" key="4">
    <source>
        <dbReference type="ARBA" id="ARBA00023204"/>
    </source>
</evidence>
<dbReference type="PANTHER" id="PTHR11076">
    <property type="entry name" value="DNA REPAIR POLYMERASE UMUC / TRANSFERASE FAMILY MEMBER"/>
    <property type="match status" value="1"/>
</dbReference>
<dbReference type="CDD" id="cd01700">
    <property type="entry name" value="PolY_Pol_V_umuC"/>
    <property type="match status" value="1"/>
</dbReference>
<feature type="domain" description="UmuC" evidence="6">
    <location>
        <begin position="2"/>
        <end position="184"/>
    </location>
</feature>
<dbReference type="STRING" id="536979.SAMN04488055_3873"/>
<dbReference type="GO" id="GO:0006281">
    <property type="term" value="P:DNA repair"/>
    <property type="evidence" value="ECO:0007669"/>
    <property type="project" value="UniProtKB-KW"/>
</dbReference>
<dbReference type="Gene3D" id="3.40.1170.60">
    <property type="match status" value="1"/>
</dbReference>
<evidence type="ECO:0000256" key="3">
    <source>
        <dbReference type="ARBA" id="ARBA00023199"/>
    </source>
</evidence>
<dbReference type="Gene3D" id="3.30.70.270">
    <property type="match status" value="1"/>
</dbReference>
<dbReference type="PROSITE" id="PS50173">
    <property type="entry name" value="UMUC"/>
    <property type="match status" value="1"/>
</dbReference>
<evidence type="ECO:0000259" key="6">
    <source>
        <dbReference type="PROSITE" id="PS50173"/>
    </source>
</evidence>
<reference evidence="7 8" key="1">
    <citation type="submission" date="2016-11" db="EMBL/GenBank/DDBJ databases">
        <authorList>
            <person name="Jaros S."/>
            <person name="Januszkiewicz K."/>
            <person name="Wedrychowicz H."/>
        </authorList>
    </citation>
    <scope>NUCLEOTIDE SEQUENCE [LARGE SCALE GENOMIC DNA]</scope>
    <source>
        <strain evidence="7 8">DSM 24787</strain>
    </source>
</reference>